<dbReference type="SUPFAM" id="SSF55961">
    <property type="entry name" value="Bet v1-like"/>
    <property type="match status" value="1"/>
</dbReference>
<dbReference type="Proteomes" id="UP001428817">
    <property type="component" value="Unassembled WGS sequence"/>
</dbReference>
<dbReference type="EMBL" id="BAABJP010000021">
    <property type="protein sequence ID" value="GAA5160772.1"/>
    <property type="molecule type" value="Genomic_DNA"/>
</dbReference>
<gene>
    <name evidence="2" type="ORF">GCM10023321_44010</name>
</gene>
<proteinExistence type="predicted"/>
<reference evidence="3" key="1">
    <citation type="journal article" date="2019" name="Int. J. Syst. Evol. Microbiol.">
        <title>The Global Catalogue of Microorganisms (GCM) 10K type strain sequencing project: providing services to taxonomists for standard genome sequencing and annotation.</title>
        <authorList>
            <consortium name="The Broad Institute Genomics Platform"/>
            <consortium name="The Broad Institute Genome Sequencing Center for Infectious Disease"/>
            <person name="Wu L."/>
            <person name="Ma J."/>
        </authorList>
    </citation>
    <scope>NUCLEOTIDE SEQUENCE [LARGE SCALE GENOMIC DNA]</scope>
    <source>
        <strain evidence="3">JCM 18303</strain>
    </source>
</reference>
<feature type="coiled-coil region" evidence="1">
    <location>
        <begin position="138"/>
        <end position="165"/>
    </location>
</feature>
<evidence type="ECO:0000313" key="3">
    <source>
        <dbReference type="Proteomes" id="UP001428817"/>
    </source>
</evidence>
<comment type="caution">
    <text evidence="2">The sequence shown here is derived from an EMBL/GenBank/DDBJ whole genome shotgun (WGS) entry which is preliminary data.</text>
</comment>
<protein>
    <recommendedName>
        <fullName evidence="4">SRPBCC family protein</fullName>
    </recommendedName>
</protein>
<evidence type="ECO:0008006" key="4">
    <source>
        <dbReference type="Google" id="ProtNLM"/>
    </source>
</evidence>
<keyword evidence="3" id="KW-1185">Reference proteome</keyword>
<keyword evidence="1" id="KW-0175">Coiled coil</keyword>
<organism evidence="2 3">
    <name type="scientific">Pseudonocardia eucalypti</name>
    <dbReference type="NCBI Taxonomy" id="648755"/>
    <lineage>
        <taxon>Bacteria</taxon>
        <taxon>Bacillati</taxon>
        <taxon>Actinomycetota</taxon>
        <taxon>Actinomycetes</taxon>
        <taxon>Pseudonocardiales</taxon>
        <taxon>Pseudonocardiaceae</taxon>
        <taxon>Pseudonocardia</taxon>
    </lineage>
</organism>
<dbReference type="RefSeq" id="WP_185063640.1">
    <property type="nucleotide sequence ID" value="NZ_BAABJP010000021.1"/>
</dbReference>
<dbReference type="InterPro" id="IPR023393">
    <property type="entry name" value="START-like_dom_sf"/>
</dbReference>
<accession>A0ABP9QEW8</accession>
<evidence type="ECO:0000313" key="2">
    <source>
        <dbReference type="EMBL" id="GAA5160772.1"/>
    </source>
</evidence>
<dbReference type="Gene3D" id="3.30.530.20">
    <property type="match status" value="1"/>
</dbReference>
<dbReference type="CDD" id="cd07812">
    <property type="entry name" value="SRPBCC"/>
    <property type="match status" value="1"/>
</dbReference>
<sequence>MASELERSYNRTVRVLAPLRALYDDMCTAAGLLKFMPQITRYRVTDNPDEARIATELTLGPVSWPVEGTLVVRRTLPPRELAARIDIPSLQIVVDGRIELEGTAAEETQLTFAATIRSAHPLVRRMRSQLTGALEETVDTTTDRIAILARQHAEAERRLANSRNQERG</sequence>
<name>A0ABP9QEW8_9PSEU</name>
<evidence type="ECO:0000256" key="1">
    <source>
        <dbReference type="SAM" id="Coils"/>
    </source>
</evidence>